<sequence length="202" mass="22991">MAITTLFLSSFTQRDNYTSFKRNKLLRSIQIHGQVTKPVGSKRRVVFIEDPTKVQEDKATARKCSYCRQVGHNSRTCPDTLETSIFWTTNKVSQSTRDSNSFGEVSCQRCNNAGVVTCLFCEQDFDESLSRNDSKSLKIMKTEKSSRMDSFEERQLNTSTYLANLGRLSRMTYRLDGKTKVEVCIKCSGTTLMVCPRCRGEP</sequence>
<gene>
    <name evidence="1" type="ORF">GpartN1_g2510.t1</name>
</gene>
<dbReference type="SUPFAM" id="SSF57756">
    <property type="entry name" value="Retrovirus zinc finger-like domains"/>
    <property type="match status" value="1"/>
</dbReference>
<evidence type="ECO:0008006" key="3">
    <source>
        <dbReference type="Google" id="ProtNLM"/>
    </source>
</evidence>
<keyword evidence="2" id="KW-1185">Reference proteome</keyword>
<dbReference type="Proteomes" id="UP001061958">
    <property type="component" value="Unassembled WGS sequence"/>
</dbReference>
<reference evidence="1" key="2">
    <citation type="submission" date="2022-01" db="EMBL/GenBank/DDBJ databases">
        <authorList>
            <person name="Hirooka S."/>
            <person name="Miyagishima S.Y."/>
        </authorList>
    </citation>
    <scope>NUCLEOTIDE SEQUENCE</scope>
    <source>
        <strain evidence="1">NBRC 102759</strain>
    </source>
</reference>
<dbReference type="GO" id="GO:0008270">
    <property type="term" value="F:zinc ion binding"/>
    <property type="evidence" value="ECO:0007669"/>
    <property type="project" value="InterPro"/>
</dbReference>
<protein>
    <recommendedName>
        <fullName evidence="3">CCHC-type domain-containing protein</fullName>
    </recommendedName>
</protein>
<comment type="caution">
    <text evidence="1">The sequence shown here is derived from an EMBL/GenBank/DDBJ whole genome shotgun (WGS) entry which is preliminary data.</text>
</comment>
<accession>A0A9C7UPA3</accession>
<dbReference type="EMBL" id="BQMJ01000018">
    <property type="protein sequence ID" value="GJQ10719.1"/>
    <property type="molecule type" value="Genomic_DNA"/>
</dbReference>
<name>A0A9C7UPA3_9RHOD</name>
<organism evidence="1 2">
    <name type="scientific">Galdieria partita</name>
    <dbReference type="NCBI Taxonomy" id="83374"/>
    <lineage>
        <taxon>Eukaryota</taxon>
        <taxon>Rhodophyta</taxon>
        <taxon>Bangiophyceae</taxon>
        <taxon>Galdieriales</taxon>
        <taxon>Galdieriaceae</taxon>
        <taxon>Galdieria</taxon>
    </lineage>
</organism>
<evidence type="ECO:0000313" key="2">
    <source>
        <dbReference type="Proteomes" id="UP001061958"/>
    </source>
</evidence>
<reference evidence="1" key="1">
    <citation type="journal article" date="2022" name="Proc. Natl. Acad. Sci. U.S.A.">
        <title>Life cycle and functional genomics of the unicellular red alga Galdieria for elucidating algal and plant evolution and industrial use.</title>
        <authorList>
            <person name="Hirooka S."/>
            <person name="Itabashi T."/>
            <person name="Ichinose T.M."/>
            <person name="Onuma R."/>
            <person name="Fujiwara T."/>
            <person name="Yamashita S."/>
            <person name="Jong L.W."/>
            <person name="Tomita R."/>
            <person name="Iwane A.H."/>
            <person name="Miyagishima S.Y."/>
        </authorList>
    </citation>
    <scope>NUCLEOTIDE SEQUENCE</scope>
    <source>
        <strain evidence="1">NBRC 102759</strain>
    </source>
</reference>
<evidence type="ECO:0000313" key="1">
    <source>
        <dbReference type="EMBL" id="GJQ10719.1"/>
    </source>
</evidence>
<dbReference type="AlphaFoldDB" id="A0A9C7UPA3"/>
<dbReference type="GO" id="GO:0003676">
    <property type="term" value="F:nucleic acid binding"/>
    <property type="evidence" value="ECO:0007669"/>
    <property type="project" value="InterPro"/>
</dbReference>
<proteinExistence type="predicted"/>
<dbReference type="InterPro" id="IPR036875">
    <property type="entry name" value="Znf_CCHC_sf"/>
</dbReference>
<dbReference type="OrthoDB" id="7222at2759"/>